<dbReference type="GO" id="GO:0005634">
    <property type="term" value="C:nucleus"/>
    <property type="evidence" value="ECO:0007669"/>
    <property type="project" value="TreeGrafter"/>
</dbReference>
<feature type="domain" description="Protein kinase" evidence="12">
    <location>
        <begin position="84"/>
        <end position="338"/>
    </location>
</feature>
<dbReference type="Proteomes" id="UP000322000">
    <property type="component" value="Chromosome 2"/>
</dbReference>
<keyword evidence="2 10" id="KW-0723">Serine/threonine-protein kinase</keyword>
<evidence type="ECO:0000256" key="5">
    <source>
        <dbReference type="ARBA" id="ARBA00022777"/>
    </source>
</evidence>
<dbReference type="RefSeq" id="XP_026747292.1">
    <property type="nucleotide sequence ID" value="XM_026891491.1"/>
</dbReference>
<evidence type="ECO:0000256" key="1">
    <source>
        <dbReference type="ARBA" id="ARBA00012444"/>
    </source>
</evidence>
<comment type="catalytic activity">
    <reaction evidence="8">
        <text>L-seryl-[protein] + ATP = O-phospho-L-seryl-[protein] + ADP + H(+)</text>
        <dbReference type="Rhea" id="RHEA:17989"/>
        <dbReference type="Rhea" id="RHEA-COMP:9863"/>
        <dbReference type="Rhea" id="RHEA-COMP:11604"/>
        <dbReference type="ChEBI" id="CHEBI:15378"/>
        <dbReference type="ChEBI" id="CHEBI:29999"/>
        <dbReference type="ChEBI" id="CHEBI:30616"/>
        <dbReference type="ChEBI" id="CHEBI:83421"/>
        <dbReference type="ChEBI" id="CHEBI:456216"/>
        <dbReference type="EC" id="2.7.11.11"/>
    </reaction>
</comment>
<protein>
    <recommendedName>
        <fullName evidence="1">cAMP-dependent protein kinase</fullName>
        <ecNumber evidence="1">2.7.11.11</ecNumber>
    </recommendedName>
</protein>
<evidence type="ECO:0000313" key="15">
    <source>
        <dbReference type="RefSeq" id="XP_026747291.1"/>
    </source>
</evidence>
<gene>
    <name evidence="15 16" type="primary">LOC113508438</name>
</gene>
<dbReference type="OrthoDB" id="297496at2759"/>
<reference evidence="15 16" key="1">
    <citation type="submission" date="2025-04" db="UniProtKB">
        <authorList>
            <consortium name="RefSeq"/>
        </authorList>
    </citation>
    <scope>IDENTIFICATION</scope>
</reference>
<proteinExistence type="inferred from homology"/>
<dbReference type="SUPFAM" id="SSF56112">
    <property type="entry name" value="Protein kinase-like (PK-like)"/>
    <property type="match status" value="1"/>
</dbReference>
<organism evidence="14 16">
    <name type="scientific">Trichoplusia ni</name>
    <name type="common">Cabbage looper</name>
    <dbReference type="NCBI Taxonomy" id="7111"/>
    <lineage>
        <taxon>Eukaryota</taxon>
        <taxon>Metazoa</taxon>
        <taxon>Ecdysozoa</taxon>
        <taxon>Arthropoda</taxon>
        <taxon>Hexapoda</taxon>
        <taxon>Insecta</taxon>
        <taxon>Pterygota</taxon>
        <taxon>Neoptera</taxon>
        <taxon>Endopterygota</taxon>
        <taxon>Lepidoptera</taxon>
        <taxon>Glossata</taxon>
        <taxon>Ditrysia</taxon>
        <taxon>Noctuoidea</taxon>
        <taxon>Noctuidae</taxon>
        <taxon>Plusiinae</taxon>
        <taxon>Trichoplusia</taxon>
    </lineage>
</organism>
<name>A0A7E5X4E3_TRINI</name>
<accession>A0A7E5X4E3</accession>
<feature type="compositionally biased region" description="Basic and acidic residues" evidence="11">
    <location>
        <begin position="20"/>
        <end position="36"/>
    </location>
</feature>
<dbReference type="Gene3D" id="1.10.510.10">
    <property type="entry name" value="Transferase(Phosphotransferase) domain 1"/>
    <property type="match status" value="1"/>
</dbReference>
<keyword evidence="3" id="KW-0808">Transferase</keyword>
<dbReference type="GO" id="GO:0005829">
    <property type="term" value="C:cytosol"/>
    <property type="evidence" value="ECO:0007669"/>
    <property type="project" value="TreeGrafter"/>
</dbReference>
<dbReference type="GO" id="GO:0005952">
    <property type="term" value="C:cAMP-dependent protein kinase complex"/>
    <property type="evidence" value="ECO:0007669"/>
    <property type="project" value="TreeGrafter"/>
</dbReference>
<dbReference type="EC" id="2.7.11.11" evidence="1"/>
<dbReference type="GO" id="GO:0004691">
    <property type="term" value="F:cAMP-dependent protein kinase activity"/>
    <property type="evidence" value="ECO:0007669"/>
    <property type="project" value="UniProtKB-EC"/>
</dbReference>
<dbReference type="PROSITE" id="PS00107">
    <property type="entry name" value="PROTEIN_KINASE_ATP"/>
    <property type="match status" value="1"/>
</dbReference>
<evidence type="ECO:0000256" key="8">
    <source>
        <dbReference type="ARBA" id="ARBA00047454"/>
    </source>
</evidence>
<dbReference type="InterPro" id="IPR017441">
    <property type="entry name" value="Protein_kinase_ATP_BS"/>
</dbReference>
<evidence type="ECO:0000256" key="9">
    <source>
        <dbReference type="PROSITE-ProRule" id="PRU10141"/>
    </source>
</evidence>
<dbReference type="Gene3D" id="3.30.200.20">
    <property type="entry name" value="Phosphorylase Kinase, domain 1"/>
    <property type="match status" value="1"/>
</dbReference>
<keyword evidence="14" id="KW-1185">Reference proteome</keyword>
<dbReference type="SMART" id="SM00133">
    <property type="entry name" value="S_TK_X"/>
    <property type="match status" value="1"/>
</dbReference>
<dbReference type="PANTHER" id="PTHR24353:SF153">
    <property type="entry name" value="CAMP-DEPENDENT PROTEIN KINASE CATALYTIC SUBUNIT 1"/>
    <property type="match status" value="1"/>
</dbReference>
<feature type="binding site" evidence="9">
    <location>
        <position position="113"/>
    </location>
    <ligand>
        <name>ATP</name>
        <dbReference type="ChEBI" id="CHEBI:30616"/>
    </ligand>
</feature>
<dbReference type="InterPro" id="IPR000719">
    <property type="entry name" value="Prot_kinase_dom"/>
</dbReference>
<dbReference type="GO" id="GO:0005524">
    <property type="term" value="F:ATP binding"/>
    <property type="evidence" value="ECO:0007669"/>
    <property type="project" value="UniProtKB-UniRule"/>
</dbReference>
<dbReference type="PROSITE" id="PS00108">
    <property type="entry name" value="PROTEIN_KINASE_ST"/>
    <property type="match status" value="1"/>
</dbReference>
<comment type="similarity">
    <text evidence="10">Belongs to the protein kinase superfamily.</text>
</comment>
<dbReference type="PROSITE" id="PS51285">
    <property type="entry name" value="AGC_KINASE_CTER"/>
    <property type="match status" value="1"/>
</dbReference>
<dbReference type="RefSeq" id="XP_026747291.1">
    <property type="nucleotide sequence ID" value="XM_026891490.1"/>
</dbReference>
<evidence type="ECO:0000256" key="10">
    <source>
        <dbReference type="RuleBase" id="RU000304"/>
    </source>
</evidence>
<dbReference type="SMART" id="SM00220">
    <property type="entry name" value="S_TKc"/>
    <property type="match status" value="1"/>
</dbReference>
<dbReference type="Pfam" id="PF00069">
    <property type="entry name" value="Pkinase"/>
    <property type="match status" value="1"/>
</dbReference>
<keyword evidence="6 9" id="KW-0067">ATP-binding</keyword>
<dbReference type="AlphaFoldDB" id="A0A7E5X4E3"/>
<dbReference type="PANTHER" id="PTHR24353">
    <property type="entry name" value="CYCLIC NUCLEOTIDE-DEPENDENT PROTEIN KINASE"/>
    <property type="match status" value="1"/>
</dbReference>
<dbReference type="PROSITE" id="PS50011">
    <property type="entry name" value="PROTEIN_KINASE_DOM"/>
    <property type="match status" value="1"/>
</dbReference>
<evidence type="ECO:0000259" key="13">
    <source>
        <dbReference type="PROSITE" id="PS51285"/>
    </source>
</evidence>
<feature type="region of interest" description="Disordered" evidence="11">
    <location>
        <begin position="1"/>
        <end position="51"/>
    </location>
</feature>
<evidence type="ECO:0000256" key="4">
    <source>
        <dbReference type="ARBA" id="ARBA00022741"/>
    </source>
</evidence>
<dbReference type="GeneID" id="113508438"/>
<comment type="catalytic activity">
    <reaction evidence="7">
        <text>L-threonyl-[protein] + ATP = O-phospho-L-threonyl-[protein] + ADP + H(+)</text>
        <dbReference type="Rhea" id="RHEA:46608"/>
        <dbReference type="Rhea" id="RHEA-COMP:11060"/>
        <dbReference type="Rhea" id="RHEA-COMP:11605"/>
        <dbReference type="ChEBI" id="CHEBI:15378"/>
        <dbReference type="ChEBI" id="CHEBI:30013"/>
        <dbReference type="ChEBI" id="CHEBI:30616"/>
        <dbReference type="ChEBI" id="CHEBI:61977"/>
        <dbReference type="ChEBI" id="CHEBI:456216"/>
        <dbReference type="EC" id="2.7.11.11"/>
    </reaction>
</comment>
<evidence type="ECO:0000313" key="14">
    <source>
        <dbReference type="Proteomes" id="UP000322000"/>
    </source>
</evidence>
<feature type="domain" description="AGC-kinase C-terminal" evidence="13">
    <location>
        <begin position="339"/>
        <end position="391"/>
    </location>
</feature>
<evidence type="ECO:0000313" key="16">
    <source>
        <dbReference type="RefSeq" id="XP_026747292.1"/>
    </source>
</evidence>
<evidence type="ECO:0000256" key="11">
    <source>
        <dbReference type="SAM" id="MobiDB-lite"/>
    </source>
</evidence>
<sequence>MTVPRISNDHSRRKSSNLEAHGDGSEHNDHDKEKPHGTASPEGKTPSFNHEKQKMHKRYLNLLKEEFLKLYKNPIEYEKSPDEFDVIKTIGAGAFGTVFLVRDTISFYYYAMKTMEKSAIVQKKVVRQIIREKKVLQALSFPFVVPLEFTSKDNGYVYFVVPFEAGGELYTLIKNTGALPEAWSQFYAAQMVLALEYLHHCCVVHRDVKPENILINASGYIKLVDFGFCKIIKTRTWTLCGTPEYIAPEIIMGKGYSYTVDWWSLGVLIFEMSTGYPPFYGANRAKLYDKILIGKFKTPETMSKITKSIIRHFLEVDPTKRYGSLKTGGYDIKSHAWFHETNWDGILHQKDIPPYIPVCKDLADTTNFTSRSEAKLKSYAQPVFEDEFADF</sequence>
<keyword evidence="5" id="KW-0418">Kinase</keyword>
<dbReference type="GO" id="GO:0007476">
    <property type="term" value="P:imaginal disc-derived wing morphogenesis"/>
    <property type="evidence" value="ECO:0007669"/>
    <property type="project" value="UniProtKB-ARBA"/>
</dbReference>
<evidence type="ECO:0000259" key="12">
    <source>
        <dbReference type="PROSITE" id="PS50011"/>
    </source>
</evidence>
<dbReference type="FunFam" id="1.10.510.10:FF:000005">
    <property type="entry name" value="cAMP-dependent protein kinase catalytic subunit alpha"/>
    <property type="match status" value="1"/>
</dbReference>
<keyword evidence="4 9" id="KW-0547">Nucleotide-binding</keyword>
<dbReference type="InterPro" id="IPR008271">
    <property type="entry name" value="Ser/Thr_kinase_AS"/>
</dbReference>
<evidence type="ECO:0000256" key="2">
    <source>
        <dbReference type="ARBA" id="ARBA00022527"/>
    </source>
</evidence>
<dbReference type="InterPro" id="IPR011009">
    <property type="entry name" value="Kinase-like_dom_sf"/>
</dbReference>
<evidence type="ECO:0000256" key="3">
    <source>
        <dbReference type="ARBA" id="ARBA00022679"/>
    </source>
</evidence>
<dbReference type="InterPro" id="IPR000961">
    <property type="entry name" value="AGC-kinase_C"/>
</dbReference>
<evidence type="ECO:0000256" key="6">
    <source>
        <dbReference type="ARBA" id="ARBA00022840"/>
    </source>
</evidence>
<evidence type="ECO:0000256" key="7">
    <source>
        <dbReference type="ARBA" id="ARBA00047292"/>
    </source>
</evidence>